<feature type="compositionally biased region" description="Basic and acidic residues" evidence="1">
    <location>
        <begin position="152"/>
        <end position="167"/>
    </location>
</feature>
<comment type="caution">
    <text evidence="2">The sequence shown here is derived from an EMBL/GenBank/DDBJ whole genome shotgun (WGS) entry which is preliminary data.</text>
</comment>
<feature type="region of interest" description="Disordered" evidence="1">
    <location>
        <begin position="152"/>
        <end position="201"/>
    </location>
</feature>
<gene>
    <name evidence="2" type="ORF">GCM10007890_33390</name>
</gene>
<organism evidence="2 3">
    <name type="scientific">Methylobacterium tardum</name>
    <dbReference type="NCBI Taxonomy" id="374432"/>
    <lineage>
        <taxon>Bacteria</taxon>
        <taxon>Pseudomonadati</taxon>
        <taxon>Pseudomonadota</taxon>
        <taxon>Alphaproteobacteria</taxon>
        <taxon>Hyphomicrobiales</taxon>
        <taxon>Methylobacteriaceae</taxon>
        <taxon>Methylobacterium</taxon>
    </lineage>
</organism>
<keyword evidence="3" id="KW-1185">Reference proteome</keyword>
<evidence type="ECO:0008006" key="4">
    <source>
        <dbReference type="Google" id="ProtNLM"/>
    </source>
</evidence>
<evidence type="ECO:0000313" key="3">
    <source>
        <dbReference type="Proteomes" id="UP001157440"/>
    </source>
</evidence>
<evidence type="ECO:0000256" key="1">
    <source>
        <dbReference type="SAM" id="MobiDB-lite"/>
    </source>
</evidence>
<dbReference type="Proteomes" id="UP001157440">
    <property type="component" value="Unassembled WGS sequence"/>
</dbReference>
<sequence>MAGETVRFSATQREAGDGAPGATAAFPYDRMTVERFRAAFPRARWRDDLGAWFVPGRTAERRLTAWSGREWTGVLAHADERGRDAFAFEPVESPYLETTDDLVVRTPYSRAVVAELRAVPWARWDPASKAWRVPFRSLEELRRRWPAIEDAARRAEPAERRKREADRNQASIGGQGTSRHRPFSGQTAAPPRPIKGGPDRHICLTFAGTGLNLVSRPQAS</sequence>
<feature type="region of interest" description="Disordered" evidence="1">
    <location>
        <begin position="1"/>
        <end position="24"/>
    </location>
</feature>
<protein>
    <recommendedName>
        <fullName evidence="4">HARP domain-containing protein</fullName>
    </recommendedName>
</protein>
<name>A0AA37TKC2_9HYPH</name>
<dbReference type="AlphaFoldDB" id="A0AA37TKC2"/>
<proteinExistence type="predicted"/>
<dbReference type="EMBL" id="BSPL01000017">
    <property type="protein sequence ID" value="GLS71326.1"/>
    <property type="molecule type" value="Genomic_DNA"/>
</dbReference>
<evidence type="ECO:0000313" key="2">
    <source>
        <dbReference type="EMBL" id="GLS71326.1"/>
    </source>
</evidence>
<accession>A0AA37TKC2</accession>
<reference evidence="3" key="1">
    <citation type="journal article" date="2019" name="Int. J. Syst. Evol. Microbiol.">
        <title>The Global Catalogue of Microorganisms (GCM) 10K type strain sequencing project: providing services to taxonomists for standard genome sequencing and annotation.</title>
        <authorList>
            <consortium name="The Broad Institute Genomics Platform"/>
            <consortium name="The Broad Institute Genome Sequencing Center for Infectious Disease"/>
            <person name="Wu L."/>
            <person name="Ma J."/>
        </authorList>
    </citation>
    <scope>NUCLEOTIDE SEQUENCE [LARGE SCALE GENOMIC DNA]</scope>
    <source>
        <strain evidence="3">NBRC 103632</strain>
    </source>
</reference>